<evidence type="ECO:0000256" key="7">
    <source>
        <dbReference type="ARBA" id="ARBA00047851"/>
    </source>
</evidence>
<dbReference type="UniPathway" id="UPA00060">
    <property type="reaction ID" value="UER00141"/>
</dbReference>
<dbReference type="NCBIfam" id="TIGR00693">
    <property type="entry name" value="thiE"/>
    <property type="match status" value="1"/>
</dbReference>
<protein>
    <recommendedName>
        <fullName evidence="9">Thiamine-phosphate synthase</fullName>
        <shortName evidence="9">TP synthase</shortName>
        <shortName evidence="9">TPS</shortName>
        <ecNumber evidence="9">2.5.1.3</ecNumber>
    </recommendedName>
    <alternativeName>
        <fullName evidence="9">Thiamine-phosphate pyrophosphorylase</fullName>
        <shortName evidence="9">TMP pyrophosphorylase</shortName>
        <shortName evidence="9">TMP-PPase</shortName>
    </alternativeName>
</protein>
<sequence>MPPDTPSWPRRGLYAITPDEPDSVRLLARVRPVLDAGPALLQYRNKRADSALRAEQASALLPLCRARGVLLIINDDWRLAATVGADGAHLGSDDGDLRQARKALGAAAIIGASCYDSIDRARLAADAGASYVAFGAFFPSLTKPGARRAHLPLLTASASLNLPQVAIGGITPSNAPSLIDAGADLIAVVGGLFDAPDPHAAALAYLACFKDHDA</sequence>
<evidence type="ECO:0000256" key="2">
    <source>
        <dbReference type="ARBA" id="ARBA00022679"/>
    </source>
</evidence>
<accession>A0A5D8YKQ5</accession>
<dbReference type="GO" id="GO:0005737">
    <property type="term" value="C:cytoplasm"/>
    <property type="evidence" value="ECO:0007669"/>
    <property type="project" value="TreeGrafter"/>
</dbReference>
<organism evidence="13 14">
    <name type="scientific">Cognatilysobacter lacus</name>
    <dbReference type="NCBI Taxonomy" id="1643323"/>
    <lineage>
        <taxon>Bacteria</taxon>
        <taxon>Pseudomonadati</taxon>
        <taxon>Pseudomonadota</taxon>
        <taxon>Gammaproteobacteria</taxon>
        <taxon>Lysobacterales</taxon>
        <taxon>Lysobacteraceae</taxon>
        <taxon>Cognatilysobacter</taxon>
    </lineage>
</organism>
<evidence type="ECO:0000256" key="5">
    <source>
        <dbReference type="ARBA" id="ARBA00022977"/>
    </source>
</evidence>
<dbReference type="EMBL" id="VTRV01000215">
    <property type="protein sequence ID" value="TZF82452.1"/>
    <property type="molecule type" value="Genomic_DNA"/>
</dbReference>
<evidence type="ECO:0000256" key="9">
    <source>
        <dbReference type="HAMAP-Rule" id="MF_00097"/>
    </source>
</evidence>
<evidence type="ECO:0000256" key="6">
    <source>
        <dbReference type="ARBA" id="ARBA00047334"/>
    </source>
</evidence>
<evidence type="ECO:0000259" key="12">
    <source>
        <dbReference type="Pfam" id="PF02581"/>
    </source>
</evidence>
<evidence type="ECO:0000256" key="10">
    <source>
        <dbReference type="RuleBase" id="RU003826"/>
    </source>
</evidence>
<feature type="binding site" evidence="9">
    <location>
        <position position="113"/>
    </location>
    <ligand>
        <name>4-amino-2-methyl-5-(diphosphooxymethyl)pyrimidine</name>
        <dbReference type="ChEBI" id="CHEBI:57841"/>
    </ligand>
</feature>
<comment type="pathway">
    <text evidence="1 9 11">Cofactor biosynthesis; thiamine diphosphate biosynthesis; thiamine phosphate from 4-amino-2-methyl-5-diphosphomethylpyrimidine and 4-methyl-5-(2-phosphoethyl)-thiazole: step 1/1.</text>
</comment>
<feature type="binding site" evidence="9">
    <location>
        <begin position="140"/>
        <end position="142"/>
    </location>
    <ligand>
        <name>2-[(2R,5Z)-2-carboxy-4-methylthiazol-5(2H)-ylidene]ethyl phosphate</name>
        <dbReference type="ChEBI" id="CHEBI:62899"/>
    </ligand>
</feature>
<dbReference type="GO" id="GO:0000287">
    <property type="term" value="F:magnesium ion binding"/>
    <property type="evidence" value="ECO:0007669"/>
    <property type="project" value="UniProtKB-UniRule"/>
</dbReference>
<comment type="catalytic activity">
    <reaction evidence="7 9 10">
        <text>2-(2-carboxy-4-methylthiazol-5-yl)ethyl phosphate + 4-amino-2-methyl-5-(diphosphooxymethyl)pyrimidine + 2 H(+) = thiamine phosphate + CO2 + diphosphate</text>
        <dbReference type="Rhea" id="RHEA:47848"/>
        <dbReference type="ChEBI" id="CHEBI:15378"/>
        <dbReference type="ChEBI" id="CHEBI:16526"/>
        <dbReference type="ChEBI" id="CHEBI:33019"/>
        <dbReference type="ChEBI" id="CHEBI:37575"/>
        <dbReference type="ChEBI" id="CHEBI:57841"/>
        <dbReference type="ChEBI" id="CHEBI:62890"/>
        <dbReference type="EC" id="2.5.1.3"/>
    </reaction>
</comment>
<comment type="catalytic activity">
    <reaction evidence="6 9 10">
        <text>4-methyl-5-(2-phosphooxyethyl)-thiazole + 4-amino-2-methyl-5-(diphosphooxymethyl)pyrimidine + H(+) = thiamine phosphate + diphosphate</text>
        <dbReference type="Rhea" id="RHEA:22328"/>
        <dbReference type="ChEBI" id="CHEBI:15378"/>
        <dbReference type="ChEBI" id="CHEBI:33019"/>
        <dbReference type="ChEBI" id="CHEBI:37575"/>
        <dbReference type="ChEBI" id="CHEBI:57841"/>
        <dbReference type="ChEBI" id="CHEBI:58296"/>
        <dbReference type="EC" id="2.5.1.3"/>
    </reaction>
</comment>
<dbReference type="CDD" id="cd00564">
    <property type="entry name" value="TMP_TenI"/>
    <property type="match status" value="1"/>
</dbReference>
<dbReference type="InterPro" id="IPR036206">
    <property type="entry name" value="ThiamineP_synth_sf"/>
</dbReference>
<comment type="cofactor">
    <cofactor evidence="9">
        <name>Mg(2+)</name>
        <dbReference type="ChEBI" id="CHEBI:18420"/>
    </cofactor>
    <text evidence="9">Binds 1 Mg(2+) ion per subunit.</text>
</comment>
<keyword evidence="5 9" id="KW-0784">Thiamine biosynthesis</keyword>
<dbReference type="GO" id="GO:0009228">
    <property type="term" value="P:thiamine biosynthetic process"/>
    <property type="evidence" value="ECO:0007669"/>
    <property type="project" value="UniProtKB-KW"/>
</dbReference>
<proteinExistence type="inferred from homology"/>
<dbReference type="Gene3D" id="3.20.20.70">
    <property type="entry name" value="Aldolase class I"/>
    <property type="match status" value="1"/>
</dbReference>
<comment type="catalytic activity">
    <reaction evidence="8 9 10">
        <text>2-[(2R,5Z)-2-carboxy-4-methylthiazol-5(2H)-ylidene]ethyl phosphate + 4-amino-2-methyl-5-(diphosphooxymethyl)pyrimidine + 2 H(+) = thiamine phosphate + CO2 + diphosphate</text>
        <dbReference type="Rhea" id="RHEA:47844"/>
        <dbReference type="ChEBI" id="CHEBI:15378"/>
        <dbReference type="ChEBI" id="CHEBI:16526"/>
        <dbReference type="ChEBI" id="CHEBI:33019"/>
        <dbReference type="ChEBI" id="CHEBI:37575"/>
        <dbReference type="ChEBI" id="CHEBI:57841"/>
        <dbReference type="ChEBI" id="CHEBI:62899"/>
        <dbReference type="EC" id="2.5.1.3"/>
    </reaction>
</comment>
<dbReference type="InterPro" id="IPR022998">
    <property type="entry name" value="ThiamineP_synth_TenI"/>
</dbReference>
<feature type="binding site" evidence="9">
    <location>
        <position position="94"/>
    </location>
    <ligand>
        <name>Mg(2+)</name>
        <dbReference type="ChEBI" id="CHEBI:18420"/>
    </ligand>
</feature>
<dbReference type="Proteomes" id="UP000323164">
    <property type="component" value="Unassembled WGS sequence"/>
</dbReference>
<keyword evidence="4 9" id="KW-0460">Magnesium</keyword>
<feature type="binding site" evidence="9">
    <location>
        <position position="74"/>
    </location>
    <ligand>
        <name>4-amino-2-methyl-5-(diphosphooxymethyl)pyrimidine</name>
        <dbReference type="ChEBI" id="CHEBI:57841"/>
    </ligand>
</feature>
<dbReference type="Pfam" id="PF02581">
    <property type="entry name" value="TMP-TENI"/>
    <property type="match status" value="1"/>
</dbReference>
<evidence type="ECO:0000313" key="13">
    <source>
        <dbReference type="EMBL" id="TZF82452.1"/>
    </source>
</evidence>
<comment type="similarity">
    <text evidence="9 10">Belongs to the thiamine-phosphate synthase family.</text>
</comment>
<comment type="caution">
    <text evidence="9">Lacks conserved residue(s) required for the propagation of feature annotation.</text>
</comment>
<evidence type="ECO:0000256" key="8">
    <source>
        <dbReference type="ARBA" id="ARBA00047883"/>
    </source>
</evidence>
<dbReference type="PANTHER" id="PTHR20857">
    <property type="entry name" value="THIAMINE-PHOSPHATE PYROPHOSPHORYLASE"/>
    <property type="match status" value="1"/>
</dbReference>
<feature type="binding site" evidence="9">
    <location>
        <position position="75"/>
    </location>
    <ligand>
        <name>Mg(2+)</name>
        <dbReference type="ChEBI" id="CHEBI:18420"/>
    </ligand>
</feature>
<dbReference type="HAMAP" id="MF_00097">
    <property type="entry name" value="TMP_synthase"/>
    <property type="match status" value="1"/>
</dbReference>
<dbReference type="InterPro" id="IPR034291">
    <property type="entry name" value="TMP_synthase"/>
</dbReference>
<keyword evidence="14" id="KW-1185">Reference proteome</keyword>
<feature type="binding site" evidence="9">
    <location>
        <position position="169"/>
    </location>
    <ligand>
        <name>2-[(2R,5Z)-2-carboxy-4-methylthiazol-5(2H)-ylidene]ethyl phosphate</name>
        <dbReference type="ChEBI" id="CHEBI:62899"/>
    </ligand>
</feature>
<dbReference type="PANTHER" id="PTHR20857:SF15">
    <property type="entry name" value="THIAMINE-PHOSPHATE SYNTHASE"/>
    <property type="match status" value="1"/>
</dbReference>
<evidence type="ECO:0000256" key="1">
    <source>
        <dbReference type="ARBA" id="ARBA00005165"/>
    </source>
</evidence>
<dbReference type="EC" id="2.5.1.3" evidence="9"/>
<dbReference type="RefSeq" id="WP_149353811.1">
    <property type="nucleotide sequence ID" value="NZ_VTRV01000215.1"/>
</dbReference>
<keyword evidence="3 9" id="KW-0479">Metal-binding</keyword>
<feature type="binding site" evidence="9">
    <location>
        <begin position="42"/>
        <end position="46"/>
    </location>
    <ligand>
        <name>4-amino-2-methyl-5-(diphosphooxymethyl)pyrimidine</name>
        <dbReference type="ChEBI" id="CHEBI:57841"/>
    </ligand>
</feature>
<keyword evidence="2 9" id="KW-0808">Transferase</keyword>
<dbReference type="GO" id="GO:0009229">
    <property type="term" value="P:thiamine diphosphate biosynthetic process"/>
    <property type="evidence" value="ECO:0007669"/>
    <property type="project" value="UniProtKB-UniRule"/>
</dbReference>
<gene>
    <name evidence="9" type="primary">thiE</name>
    <name evidence="13" type="ORF">FW784_13320</name>
</gene>
<name>A0A5D8YKQ5_9GAMM</name>
<reference evidence="13 14" key="1">
    <citation type="submission" date="2019-08" db="EMBL/GenBank/DDBJ databases">
        <title>Draft genome sequence of Lysobacter sp. UKS-15.</title>
        <authorList>
            <person name="Im W.-T."/>
        </authorList>
    </citation>
    <scope>NUCLEOTIDE SEQUENCE [LARGE SCALE GENOMIC DNA]</scope>
    <source>
        <strain evidence="13 14">UKS-15</strain>
    </source>
</reference>
<evidence type="ECO:0000256" key="4">
    <source>
        <dbReference type="ARBA" id="ARBA00022842"/>
    </source>
</evidence>
<feature type="domain" description="Thiamine phosphate synthase/TenI" evidence="12">
    <location>
        <begin position="13"/>
        <end position="191"/>
    </location>
</feature>
<evidence type="ECO:0000256" key="11">
    <source>
        <dbReference type="RuleBase" id="RU004253"/>
    </source>
</evidence>
<comment type="caution">
    <text evidence="13">The sequence shown here is derived from an EMBL/GenBank/DDBJ whole genome shotgun (WGS) entry which is preliminary data.</text>
</comment>
<evidence type="ECO:0000256" key="3">
    <source>
        <dbReference type="ARBA" id="ARBA00022723"/>
    </source>
</evidence>
<dbReference type="OrthoDB" id="9789949at2"/>
<feature type="binding site" evidence="9">
    <location>
        <position position="143"/>
    </location>
    <ligand>
        <name>4-amino-2-methyl-5-(diphosphooxymethyl)pyrimidine</name>
        <dbReference type="ChEBI" id="CHEBI:57841"/>
    </ligand>
</feature>
<dbReference type="GO" id="GO:0004789">
    <property type="term" value="F:thiamine-phosphate diphosphorylase activity"/>
    <property type="evidence" value="ECO:0007669"/>
    <property type="project" value="UniProtKB-UniRule"/>
</dbReference>
<dbReference type="AlphaFoldDB" id="A0A5D8YKQ5"/>
<dbReference type="InterPro" id="IPR013785">
    <property type="entry name" value="Aldolase_TIM"/>
</dbReference>
<comment type="function">
    <text evidence="9">Condenses 4-methyl-5-(beta-hydroxyethyl)thiazole monophosphate (THZ-P) and 2-methyl-4-amino-5-hydroxymethyl pyrimidine pyrophosphate (HMP-PP) to form thiamine monophosphate (TMP).</text>
</comment>
<evidence type="ECO:0000313" key="14">
    <source>
        <dbReference type="Proteomes" id="UP000323164"/>
    </source>
</evidence>
<dbReference type="SUPFAM" id="SSF51391">
    <property type="entry name" value="Thiamin phosphate synthase"/>
    <property type="match status" value="1"/>
</dbReference>